<protein>
    <recommendedName>
        <fullName evidence="4">Ubiquitinyl hydrolase 1</fullName>
    </recommendedName>
</protein>
<dbReference type="EMBL" id="CAXAMM010012646">
    <property type="protein sequence ID" value="CAK9029433.1"/>
    <property type="molecule type" value="Genomic_DNA"/>
</dbReference>
<sequence>HNNEHQVLFVLRKGESQGYYYDGLSLPEIGDSAQAVMHLFQDCFELDSAEAFAVKVPKQYDQWSCGHRIILIFRHLLANRVAALSSEGAYEVDLAATNIPSSVVSNAALFQLCSQTGSVKMETPTIKRERVEPPRLPESEEHARPKSEATNSSSAQPTPAQPCRAIPEFHVHKVKAELKRQAEMREEVAASTMKRPKLSTPAGHRQSQKEPAAKPHASYSAGQTNTPEHPESLPATPKARERSNLFSDVRGTPEAVPLAPKRQQPEAEAPVAQLAQEIDESIEEIMKSREEKKRARRCDEAAKRILRQAGLDHNSVFQKAHSGASTKGHWSSFKQAIMGNGNIECSVCQNLMMQYSIEVTKMESESFKAASQIEGTAPTAESELAL</sequence>
<organism evidence="2 3">
    <name type="scientific">Durusdinium trenchii</name>
    <dbReference type="NCBI Taxonomy" id="1381693"/>
    <lineage>
        <taxon>Eukaryota</taxon>
        <taxon>Sar</taxon>
        <taxon>Alveolata</taxon>
        <taxon>Dinophyceae</taxon>
        <taxon>Suessiales</taxon>
        <taxon>Symbiodiniaceae</taxon>
        <taxon>Durusdinium</taxon>
    </lineage>
</organism>
<feature type="non-terminal residue" evidence="2">
    <location>
        <position position="1"/>
    </location>
</feature>
<keyword evidence="3" id="KW-1185">Reference proteome</keyword>
<feature type="region of interest" description="Disordered" evidence="1">
    <location>
        <begin position="182"/>
        <end position="267"/>
    </location>
</feature>
<gene>
    <name evidence="2" type="ORF">SCF082_LOCUS18786</name>
</gene>
<name>A0ABP0KT77_9DINO</name>
<dbReference type="Proteomes" id="UP001642464">
    <property type="component" value="Unassembled WGS sequence"/>
</dbReference>
<proteinExistence type="predicted"/>
<accession>A0ABP0KT77</accession>
<comment type="caution">
    <text evidence="2">The sequence shown here is derived from an EMBL/GenBank/DDBJ whole genome shotgun (WGS) entry which is preliminary data.</text>
</comment>
<evidence type="ECO:0000256" key="1">
    <source>
        <dbReference type="SAM" id="MobiDB-lite"/>
    </source>
</evidence>
<feature type="compositionally biased region" description="Polar residues" evidence="1">
    <location>
        <begin position="148"/>
        <end position="158"/>
    </location>
</feature>
<evidence type="ECO:0000313" key="2">
    <source>
        <dbReference type="EMBL" id="CAK9029433.1"/>
    </source>
</evidence>
<reference evidence="2 3" key="1">
    <citation type="submission" date="2024-02" db="EMBL/GenBank/DDBJ databases">
        <authorList>
            <person name="Chen Y."/>
            <person name="Shah S."/>
            <person name="Dougan E. K."/>
            <person name="Thang M."/>
            <person name="Chan C."/>
        </authorList>
    </citation>
    <scope>NUCLEOTIDE SEQUENCE [LARGE SCALE GENOMIC DNA]</scope>
</reference>
<feature type="region of interest" description="Disordered" evidence="1">
    <location>
        <begin position="121"/>
        <end position="165"/>
    </location>
</feature>
<feature type="non-terminal residue" evidence="2">
    <location>
        <position position="386"/>
    </location>
</feature>
<feature type="compositionally biased region" description="Basic and acidic residues" evidence="1">
    <location>
        <begin position="125"/>
        <end position="147"/>
    </location>
</feature>
<evidence type="ECO:0008006" key="4">
    <source>
        <dbReference type="Google" id="ProtNLM"/>
    </source>
</evidence>
<evidence type="ECO:0000313" key="3">
    <source>
        <dbReference type="Proteomes" id="UP001642464"/>
    </source>
</evidence>